<dbReference type="GO" id="GO:0005524">
    <property type="term" value="F:ATP binding"/>
    <property type="evidence" value="ECO:0007669"/>
    <property type="project" value="UniProtKB-KW"/>
</dbReference>
<keyword evidence="1" id="KW-0347">Helicase</keyword>
<evidence type="ECO:0000313" key="5">
    <source>
        <dbReference type="Proteomes" id="UP000481153"/>
    </source>
</evidence>
<dbReference type="SUPFAM" id="SSF52540">
    <property type="entry name" value="P-loop containing nucleoside triphosphate hydrolases"/>
    <property type="match status" value="2"/>
</dbReference>
<feature type="domain" description="AAA+ ATPase" evidence="3">
    <location>
        <begin position="163"/>
        <end position="318"/>
    </location>
</feature>
<dbReference type="GO" id="GO:0043139">
    <property type="term" value="F:5'-3' DNA helicase activity"/>
    <property type="evidence" value="ECO:0007669"/>
    <property type="project" value="UniProtKB-EC"/>
</dbReference>
<dbReference type="InterPro" id="IPR051055">
    <property type="entry name" value="PIF1_helicase"/>
</dbReference>
<feature type="region of interest" description="Disordered" evidence="2">
    <location>
        <begin position="111"/>
        <end position="154"/>
    </location>
</feature>
<dbReference type="PANTHER" id="PTHR47642:SF7">
    <property type="entry name" value="ATP-DEPENDENT DNA HELICASE PIF1"/>
    <property type="match status" value="1"/>
</dbReference>
<organism evidence="4 5">
    <name type="scientific">Aphanomyces euteiches</name>
    <dbReference type="NCBI Taxonomy" id="100861"/>
    <lineage>
        <taxon>Eukaryota</taxon>
        <taxon>Sar</taxon>
        <taxon>Stramenopiles</taxon>
        <taxon>Oomycota</taxon>
        <taxon>Saprolegniomycetes</taxon>
        <taxon>Saprolegniales</taxon>
        <taxon>Verrucalvaceae</taxon>
        <taxon>Aphanomyces</taxon>
    </lineage>
</organism>
<evidence type="ECO:0000256" key="2">
    <source>
        <dbReference type="SAM" id="MobiDB-lite"/>
    </source>
</evidence>
<dbReference type="GO" id="GO:0016787">
    <property type="term" value="F:hydrolase activity"/>
    <property type="evidence" value="ECO:0007669"/>
    <property type="project" value="UniProtKB-KW"/>
</dbReference>
<dbReference type="GO" id="GO:0006281">
    <property type="term" value="P:DNA repair"/>
    <property type="evidence" value="ECO:0007669"/>
    <property type="project" value="UniProtKB-KW"/>
</dbReference>
<accession>A0A6G0WKJ1</accession>
<proteinExistence type="inferred from homology"/>
<dbReference type="CDD" id="cd18037">
    <property type="entry name" value="DEXSc_Pif1_like"/>
    <property type="match status" value="1"/>
</dbReference>
<reference evidence="4 5" key="1">
    <citation type="submission" date="2019-07" db="EMBL/GenBank/DDBJ databases">
        <title>Genomics analysis of Aphanomyces spp. identifies a new class of oomycete effector associated with host adaptation.</title>
        <authorList>
            <person name="Gaulin E."/>
        </authorList>
    </citation>
    <scope>NUCLEOTIDE SEQUENCE [LARGE SCALE GENOMIC DNA]</scope>
    <source>
        <strain evidence="4 5">ATCC 201684</strain>
    </source>
</reference>
<dbReference type="Gene3D" id="2.30.30.940">
    <property type="match status" value="1"/>
</dbReference>
<comment type="catalytic activity">
    <reaction evidence="1">
        <text>ATP + H2O = ADP + phosphate + H(+)</text>
        <dbReference type="Rhea" id="RHEA:13065"/>
        <dbReference type="ChEBI" id="CHEBI:15377"/>
        <dbReference type="ChEBI" id="CHEBI:15378"/>
        <dbReference type="ChEBI" id="CHEBI:30616"/>
        <dbReference type="ChEBI" id="CHEBI:43474"/>
        <dbReference type="ChEBI" id="CHEBI:456216"/>
        <dbReference type="EC" id="5.6.2.3"/>
    </reaction>
</comment>
<keyword evidence="1" id="KW-0378">Hydrolase</keyword>
<dbReference type="VEuPathDB" id="FungiDB:AeMF1_020625"/>
<gene>
    <name evidence="4" type="ORF">Ae201684_014282</name>
</gene>
<dbReference type="EC" id="5.6.2.3" evidence="1"/>
<evidence type="ECO:0000313" key="4">
    <source>
        <dbReference type="EMBL" id="KAF0727768.1"/>
    </source>
</evidence>
<sequence>MTQDVRCDVEIQVALASTGQNISTKRFPNAVLSKRNGGLQVFGERSKTAIRTRGVELYFSQVHRGKLTFIWRDGTKFTQYNCSNGSPTEMQALRDFALRQGAIAKTMQVASTVQATPRPPLRDHTNTVSNLAEDSPPSKKRRLSPPKARQLHQQKPVIEAVQRNENVFFTGRAGTGKSFLLRRLQRLLSPVGLYCTATTGIAAFHIHGITLHHFAGLRPNDNLHSVSSMLTAIRRHKDALFRWQNARTLVVDEISMLGTYGRMFEALEAIARALRQSERFFGGIQLILTGDFYQLPPVAEDRQPSSFCFQVDAWKRYSPLAFGSVANICSGITTSISLDQVFRQRDAEFIAILNSIRIGAYSDAMLAKLNARVAAAPPPDAIHIFTHNDDVIEMNKARLDALQGKAHEYAAIDTGNMELLRGSPVPSLIQLKKGAKVMLTKTLSVAAGLVNGARGVVLGFAPETQLPHVRFDHGHSQVISLEVFAVSANQTVMASRQQLPLTLAYAISIHKSQGLTFSTAAVHLAKVFEYGQAYVALSRLSSLAGLTLTAPLTRQAIRVHPQLSHLSSM</sequence>
<dbReference type="Gene3D" id="3.40.50.300">
    <property type="entry name" value="P-loop containing nucleotide triphosphate hydrolases"/>
    <property type="match status" value="3"/>
</dbReference>
<dbReference type="GO" id="GO:0000723">
    <property type="term" value="P:telomere maintenance"/>
    <property type="evidence" value="ECO:0007669"/>
    <property type="project" value="InterPro"/>
</dbReference>
<dbReference type="AlphaFoldDB" id="A0A6G0WKJ1"/>
<dbReference type="Pfam" id="PF21530">
    <property type="entry name" value="Pif1_2B_dom"/>
    <property type="match status" value="1"/>
</dbReference>
<feature type="compositionally biased region" description="Basic residues" evidence="2">
    <location>
        <begin position="138"/>
        <end position="152"/>
    </location>
</feature>
<dbReference type="Pfam" id="PF05970">
    <property type="entry name" value="PIF1"/>
    <property type="match status" value="1"/>
</dbReference>
<dbReference type="GO" id="GO:0006310">
    <property type="term" value="P:DNA recombination"/>
    <property type="evidence" value="ECO:0007669"/>
    <property type="project" value="UniProtKB-KW"/>
</dbReference>
<dbReference type="InterPro" id="IPR049163">
    <property type="entry name" value="Pif1-like_2B_dom"/>
</dbReference>
<protein>
    <recommendedName>
        <fullName evidence="1">ATP-dependent DNA helicase</fullName>
        <ecNumber evidence="1">5.6.2.3</ecNumber>
    </recommendedName>
</protein>
<dbReference type="SMART" id="SM00382">
    <property type="entry name" value="AAA"/>
    <property type="match status" value="1"/>
</dbReference>
<dbReference type="InterPro" id="IPR010285">
    <property type="entry name" value="DNA_helicase_pif1-like_DEAD"/>
</dbReference>
<keyword evidence="1" id="KW-0067">ATP-binding</keyword>
<evidence type="ECO:0000259" key="3">
    <source>
        <dbReference type="SMART" id="SM00382"/>
    </source>
</evidence>
<dbReference type="EMBL" id="VJMJ01000189">
    <property type="protein sequence ID" value="KAF0727768.1"/>
    <property type="molecule type" value="Genomic_DNA"/>
</dbReference>
<keyword evidence="1" id="KW-0234">DNA repair</keyword>
<comment type="similarity">
    <text evidence="1">Belongs to the helicase family.</text>
</comment>
<name>A0A6G0WKJ1_9STRA</name>
<comment type="caution">
    <text evidence="4">The sequence shown here is derived from an EMBL/GenBank/DDBJ whole genome shotgun (WGS) entry which is preliminary data.</text>
</comment>
<comment type="cofactor">
    <cofactor evidence="1">
        <name>Mg(2+)</name>
        <dbReference type="ChEBI" id="CHEBI:18420"/>
    </cofactor>
</comment>
<keyword evidence="1" id="KW-0547">Nucleotide-binding</keyword>
<dbReference type="PANTHER" id="PTHR47642">
    <property type="entry name" value="ATP-DEPENDENT DNA HELICASE"/>
    <property type="match status" value="1"/>
</dbReference>
<evidence type="ECO:0000256" key="1">
    <source>
        <dbReference type="RuleBase" id="RU363044"/>
    </source>
</evidence>
<dbReference type="Proteomes" id="UP000481153">
    <property type="component" value="Unassembled WGS sequence"/>
</dbReference>
<keyword evidence="1" id="KW-0233">DNA recombination</keyword>
<dbReference type="InterPro" id="IPR003593">
    <property type="entry name" value="AAA+_ATPase"/>
</dbReference>
<keyword evidence="5" id="KW-1185">Reference proteome</keyword>
<keyword evidence="1" id="KW-0227">DNA damage</keyword>
<dbReference type="InterPro" id="IPR027417">
    <property type="entry name" value="P-loop_NTPase"/>
</dbReference>
<dbReference type="CDD" id="cd18809">
    <property type="entry name" value="SF1_C_RecD"/>
    <property type="match status" value="1"/>
</dbReference>